<evidence type="ECO:0000313" key="2">
    <source>
        <dbReference type="EMBL" id="KAJ4324084.1"/>
    </source>
</evidence>
<dbReference type="Proteomes" id="UP001140502">
    <property type="component" value="Unassembled WGS sequence"/>
</dbReference>
<name>A0A9W8WGJ7_9HYPO</name>
<evidence type="ECO:0000259" key="1">
    <source>
        <dbReference type="Pfam" id="PF06985"/>
    </source>
</evidence>
<protein>
    <recommendedName>
        <fullName evidence="1">Heterokaryon incompatibility domain-containing protein</fullName>
    </recommendedName>
</protein>
<gene>
    <name evidence="2" type="ORF">N0V84_004050</name>
</gene>
<evidence type="ECO:0000313" key="3">
    <source>
        <dbReference type="Proteomes" id="UP001140502"/>
    </source>
</evidence>
<proteinExistence type="predicted"/>
<accession>A0A9W8WGJ7</accession>
<reference evidence="2" key="1">
    <citation type="submission" date="2022-10" db="EMBL/GenBank/DDBJ databases">
        <title>Tapping the CABI collections for fungal endophytes: first genome assemblies for Collariella, Neodidymelliopsis, Ascochyta clinopodiicola, Didymella pomorum, Didymosphaeria variabile, Neocosmospora piperis and Neocucurbitaria cava.</title>
        <authorList>
            <person name="Hill R."/>
        </authorList>
    </citation>
    <scope>NUCLEOTIDE SEQUENCE</scope>
    <source>
        <strain evidence="2">IMI 366586</strain>
    </source>
</reference>
<dbReference type="PANTHER" id="PTHR24148:SF73">
    <property type="entry name" value="HET DOMAIN PROTEIN (AFU_ORTHOLOGUE AFUA_8G01020)"/>
    <property type="match status" value="1"/>
</dbReference>
<dbReference type="OrthoDB" id="2157530at2759"/>
<keyword evidence="3" id="KW-1185">Reference proteome</keyword>
<dbReference type="Pfam" id="PF06985">
    <property type="entry name" value="HET"/>
    <property type="match status" value="1"/>
</dbReference>
<dbReference type="InterPro" id="IPR052895">
    <property type="entry name" value="HetReg/Transcr_Mod"/>
</dbReference>
<dbReference type="PANTHER" id="PTHR24148">
    <property type="entry name" value="ANKYRIN REPEAT DOMAIN-CONTAINING PROTEIN 39 HOMOLOG-RELATED"/>
    <property type="match status" value="1"/>
</dbReference>
<comment type="caution">
    <text evidence="2">The sequence shown here is derived from an EMBL/GenBank/DDBJ whole genome shotgun (WGS) entry which is preliminary data.</text>
</comment>
<feature type="domain" description="Heterokaryon incompatibility" evidence="1">
    <location>
        <begin position="113"/>
        <end position="245"/>
    </location>
</feature>
<dbReference type="InterPro" id="IPR010730">
    <property type="entry name" value="HET"/>
</dbReference>
<dbReference type="EMBL" id="JAPEUR010000063">
    <property type="protein sequence ID" value="KAJ4324084.1"/>
    <property type="molecule type" value="Genomic_DNA"/>
</dbReference>
<dbReference type="AlphaFoldDB" id="A0A9W8WGJ7"/>
<sequence>MSTDLVLSRGCRHNDWWAMPQTSVEFCRSCGFSLICAASPQSKDVYAEVQVQPRPQDTFDPAPSPLPGARGYQYQPLDHNGRHIRVLVLKAGKPEDPLHCELEHVNLQQAPIYEALSYTWADDKGDDSICRAIQCGSDGQFISITKNCELALLRLRKQDADRRLWVDAVCIDQSNILERNHQVKNMIAIFRSAIRVVVFLGEGSPVLDRLVDYMINDTGGQLPQVSDFIFLFRSRWFHRVWVLQEVAVAKSILVMYGMKQMSWVDFIEHGNLFLRLMAARNLSLVLPPVVSYGLRQTEAGDRRLKGRSDLLSLLQVSRNCACKDARDKVYSILGLLQEEPVLSLQADYSPSATASWVFLQVAAWHVNTTKTLEILSQVDGTSALDMPSWVPDWTRKSPSALPAQLEEFAAPQITAPDGQPIPSTARISYPLECVLEVAGRRYGTVWAEGKVFGQALHLSDSTSGPIYNGESIWNASHSSSKRSVAHWLLNPSQNPGTQRCGKRLDFWGRIFSSYHGFGPSGDFNISDTTFGADIPPAFGGFCRNCFEMDQMHWQRLKQATKLDIKQSTEQVTKKVMTNWDTASWITEQHVSQDIKNTIEPLIELATKNTTERAIKHMRTNWSWVALTEAMSISEPIEWAIERAMNIVKKDIPNWVMEQAIKDTPNLVLEQAINRHMGAINEAIDHTIGLANKNVTCRCMSQSPQQHFDRDELEKFITSMSQYGMNRRIFGTDHSLGLGPMELEDWDEVWTLEGATVPFILRPVDDHYKLVGACYIHGASEIAYRCSICSCETVRNEITIPETKQSAETGAATSTAFSTGTRNVAFKSASLDLSQSVFIEGASALSGPLEKINIR</sequence>
<organism evidence="2 3">
    <name type="scientific">Fusarium piperis</name>
    <dbReference type="NCBI Taxonomy" id="1435070"/>
    <lineage>
        <taxon>Eukaryota</taxon>
        <taxon>Fungi</taxon>
        <taxon>Dikarya</taxon>
        <taxon>Ascomycota</taxon>
        <taxon>Pezizomycotina</taxon>
        <taxon>Sordariomycetes</taxon>
        <taxon>Hypocreomycetidae</taxon>
        <taxon>Hypocreales</taxon>
        <taxon>Nectriaceae</taxon>
        <taxon>Fusarium</taxon>
        <taxon>Fusarium solani species complex</taxon>
    </lineage>
</organism>
<dbReference type="Pfam" id="PF26639">
    <property type="entry name" value="Het-6_barrel"/>
    <property type="match status" value="1"/>
</dbReference>